<proteinExistence type="predicted"/>
<dbReference type="KEGG" id="sarm:DVA86_13310"/>
<dbReference type="EMBL" id="CP031320">
    <property type="protein sequence ID" value="AXK33484.1"/>
    <property type="molecule type" value="Genomic_DNA"/>
</dbReference>
<evidence type="ECO:0000313" key="1">
    <source>
        <dbReference type="EMBL" id="AXK33484.1"/>
    </source>
</evidence>
<dbReference type="Proteomes" id="UP000254425">
    <property type="component" value="Chromosome"/>
</dbReference>
<accession>A0A345XPB8</accession>
<sequence>MFKAWREEYRANQAMKRQIKLDEWEQEKRWREEDRTARQKAIMENTTALATHNENLKAAAGVSYLTLVCHEDTWTFMATRAFGQWQPAWTQSTYGGPLYVRYAPNSAEVRAFAVDPNLPDGRIKKISDGKVRHGMQEVILSGHNLTQLLGALHDEADEDNVADSARCGRLYNKLAEFVDLIDPDAVAGQTTGVKFRIDDSVDAAHVQ</sequence>
<name>A0A345XPB8_9ACTN</name>
<keyword evidence="2" id="KW-1185">Reference proteome</keyword>
<protein>
    <submittedName>
        <fullName evidence="1">Uncharacterized protein</fullName>
    </submittedName>
</protein>
<gene>
    <name evidence="1" type="ORF">DVA86_13310</name>
</gene>
<dbReference type="RefSeq" id="WP_208878358.1">
    <property type="nucleotide sequence ID" value="NZ_CP031320.1"/>
</dbReference>
<evidence type="ECO:0000313" key="2">
    <source>
        <dbReference type="Proteomes" id="UP000254425"/>
    </source>
</evidence>
<organism evidence="1 2">
    <name type="scientific">Streptomyces armeniacus</name>
    <dbReference type="NCBI Taxonomy" id="83291"/>
    <lineage>
        <taxon>Bacteria</taxon>
        <taxon>Bacillati</taxon>
        <taxon>Actinomycetota</taxon>
        <taxon>Actinomycetes</taxon>
        <taxon>Kitasatosporales</taxon>
        <taxon>Streptomycetaceae</taxon>
        <taxon>Streptomyces</taxon>
    </lineage>
</organism>
<dbReference type="AlphaFoldDB" id="A0A345XPB8"/>
<reference evidence="1 2" key="1">
    <citation type="submission" date="2018-07" db="EMBL/GenBank/DDBJ databases">
        <title>Draft genome of the type strain Streptomyces armeniacus ATCC 15676.</title>
        <authorList>
            <person name="Labana P."/>
            <person name="Gosse J.T."/>
            <person name="Boddy C.N."/>
        </authorList>
    </citation>
    <scope>NUCLEOTIDE SEQUENCE [LARGE SCALE GENOMIC DNA]</scope>
    <source>
        <strain evidence="1 2">ATCC 15676</strain>
    </source>
</reference>